<name>A0A1J9QH40_9EURO</name>
<protein>
    <submittedName>
        <fullName evidence="1">Uncharacterized protein</fullName>
    </submittedName>
</protein>
<dbReference type="EMBL" id="LGTZ01000102">
    <property type="protein sequence ID" value="OJD27410.1"/>
    <property type="molecule type" value="Genomic_DNA"/>
</dbReference>
<sequence length="81" mass="9365">MAIIRASLRSQRMSEDDNMLARYLSDDKRRLALGHELDWFAMHLHEVDEFEVLIPADSLGLLSSQEQLGPHYTLDHDTQLT</sequence>
<organism evidence="1 2">
    <name type="scientific">Blastomyces percursus</name>
    <dbReference type="NCBI Taxonomy" id="1658174"/>
    <lineage>
        <taxon>Eukaryota</taxon>
        <taxon>Fungi</taxon>
        <taxon>Dikarya</taxon>
        <taxon>Ascomycota</taxon>
        <taxon>Pezizomycotina</taxon>
        <taxon>Eurotiomycetes</taxon>
        <taxon>Eurotiomycetidae</taxon>
        <taxon>Onygenales</taxon>
        <taxon>Ajellomycetaceae</taxon>
        <taxon>Blastomyces</taxon>
    </lineage>
</organism>
<proteinExistence type="predicted"/>
<gene>
    <name evidence="1" type="ORF">ACJ73_01199</name>
</gene>
<comment type="caution">
    <text evidence="1">The sequence shown here is derived from an EMBL/GenBank/DDBJ whole genome shotgun (WGS) entry which is preliminary data.</text>
</comment>
<evidence type="ECO:0000313" key="1">
    <source>
        <dbReference type="EMBL" id="OJD27410.1"/>
    </source>
</evidence>
<evidence type="ECO:0000313" key="2">
    <source>
        <dbReference type="Proteomes" id="UP000242791"/>
    </source>
</evidence>
<keyword evidence="2" id="KW-1185">Reference proteome</keyword>
<dbReference type="VEuPathDB" id="FungiDB:ACJ73_01199"/>
<dbReference type="OrthoDB" id="4195095at2759"/>
<dbReference type="STRING" id="1658174.A0A1J9QH40"/>
<accession>A0A1J9QH40</accession>
<dbReference type="AlphaFoldDB" id="A0A1J9QH40"/>
<reference evidence="1 2" key="1">
    <citation type="submission" date="2015-08" db="EMBL/GenBank/DDBJ databases">
        <title>Emmonsia species relationships and genome sequence.</title>
        <authorList>
            <person name="Cuomo C.A."/>
            <person name="Schwartz I.S."/>
            <person name="Kenyon C."/>
            <person name="De Hoog G.S."/>
            <person name="Govender N.P."/>
            <person name="Botha A."/>
            <person name="Moreno L."/>
            <person name="De Vries M."/>
            <person name="Munoz J.F."/>
            <person name="Stielow J.B."/>
        </authorList>
    </citation>
    <scope>NUCLEOTIDE SEQUENCE [LARGE SCALE GENOMIC DNA]</scope>
    <source>
        <strain evidence="1 2">EI222</strain>
    </source>
</reference>
<dbReference type="Proteomes" id="UP000242791">
    <property type="component" value="Unassembled WGS sequence"/>
</dbReference>